<dbReference type="PIRSF" id="PIRSF029775">
    <property type="entry name" value="Isochor_pyr_lyas"/>
    <property type="match status" value="1"/>
</dbReference>
<feature type="binding site" evidence="3">
    <location>
        <position position="36"/>
    </location>
    <ligand>
        <name>substrate</name>
    </ligand>
</feature>
<dbReference type="Proteomes" id="UP000280455">
    <property type="component" value="Chromosome"/>
</dbReference>
<evidence type="ECO:0000313" key="6">
    <source>
        <dbReference type="Proteomes" id="UP000280455"/>
    </source>
</evidence>
<reference evidence="5 6" key="1">
    <citation type="submission" date="2018-03" db="EMBL/GenBank/DDBJ databases">
        <title>Diversity of phytobeneficial traits revealed by whole-genome analysis of worldwide-isolated phenazine-producing Pseudomonas spp.</title>
        <authorList>
            <person name="Biessy A."/>
            <person name="Novinscak A."/>
            <person name="Blom J."/>
            <person name="Leger G."/>
            <person name="Thomashow L.S."/>
            <person name="Cazorla F.M."/>
            <person name="Josic D."/>
            <person name="Filion M."/>
        </authorList>
    </citation>
    <scope>NUCLEOTIDE SEQUENCE [LARGE SCALE GENOMIC DNA]</scope>
    <source>
        <strain evidence="5 6">ChPhzS24</strain>
    </source>
</reference>
<feature type="domain" description="Chorismate mutase" evidence="4">
    <location>
        <begin position="9"/>
        <end position="99"/>
    </location>
</feature>
<dbReference type="InterPro" id="IPR036979">
    <property type="entry name" value="CM_dom_sf"/>
</dbReference>
<evidence type="ECO:0000256" key="2">
    <source>
        <dbReference type="ARBA" id="ARBA00023235"/>
    </source>
</evidence>
<dbReference type="GO" id="GO:0016835">
    <property type="term" value="F:carbon-oxygen lyase activity"/>
    <property type="evidence" value="ECO:0007669"/>
    <property type="project" value="InterPro"/>
</dbReference>
<dbReference type="GO" id="GO:0046417">
    <property type="term" value="P:chorismate metabolic process"/>
    <property type="evidence" value="ECO:0007669"/>
    <property type="project" value="InterPro"/>
</dbReference>
<dbReference type="RefSeq" id="WP_009049359.1">
    <property type="nucleotide sequence ID" value="NZ_CP027720.1"/>
</dbReference>
<keyword evidence="5" id="KW-0670">Pyruvate</keyword>
<dbReference type="Gene3D" id="1.20.59.10">
    <property type="entry name" value="Chorismate mutase"/>
    <property type="match status" value="1"/>
</dbReference>
<dbReference type="InterPro" id="IPR002701">
    <property type="entry name" value="CM_II_prokaryot"/>
</dbReference>
<dbReference type="InterPro" id="IPR008241">
    <property type="entry name" value="Isochorismate_pyruvate-lyase"/>
</dbReference>
<dbReference type="GO" id="GO:0009697">
    <property type="term" value="P:salicylic acid biosynthetic process"/>
    <property type="evidence" value="ECO:0007669"/>
    <property type="project" value="InterPro"/>
</dbReference>
<evidence type="ECO:0000313" key="5">
    <source>
        <dbReference type="EMBL" id="AZE30286.1"/>
    </source>
</evidence>
<dbReference type="InterPro" id="IPR051331">
    <property type="entry name" value="Chorismate_mutase-related"/>
</dbReference>
<organism evidence="5 6">
    <name type="scientific">Pseudomonas chlororaphis subsp. aureofaciens</name>
    <dbReference type="NCBI Taxonomy" id="587851"/>
    <lineage>
        <taxon>Bacteria</taxon>
        <taxon>Pseudomonadati</taxon>
        <taxon>Pseudomonadota</taxon>
        <taxon>Gammaproteobacteria</taxon>
        <taxon>Pseudomonadales</taxon>
        <taxon>Pseudomonadaceae</taxon>
        <taxon>Pseudomonas</taxon>
    </lineage>
</organism>
<feature type="binding site" evidence="3">
    <location>
        <position position="47"/>
    </location>
    <ligand>
        <name>substrate</name>
    </ligand>
</feature>
<dbReference type="SMART" id="SM00830">
    <property type="entry name" value="CM_2"/>
    <property type="match status" value="1"/>
</dbReference>
<evidence type="ECO:0000256" key="1">
    <source>
        <dbReference type="ARBA" id="ARBA00012404"/>
    </source>
</evidence>
<feature type="binding site" evidence="3">
    <location>
        <position position="19"/>
    </location>
    <ligand>
        <name>substrate</name>
    </ligand>
</feature>
<name>A0AAD0ZQ94_9PSED</name>
<dbReference type="AlphaFoldDB" id="A0AAD0ZQ94"/>
<evidence type="ECO:0000256" key="3">
    <source>
        <dbReference type="PIRSR" id="PIRSR029775-1"/>
    </source>
</evidence>
<keyword evidence="2" id="KW-0413">Isomerase</keyword>
<feature type="binding site" evidence="3">
    <location>
        <position position="95"/>
    </location>
    <ligand>
        <name>substrate</name>
    </ligand>
</feature>
<gene>
    <name evidence="5" type="ORF">C4K07_3501</name>
</gene>
<dbReference type="EC" id="5.4.99.5" evidence="1"/>
<dbReference type="NCBIfam" id="NF005475">
    <property type="entry name" value="PRK07075.1"/>
    <property type="match status" value="1"/>
</dbReference>
<evidence type="ECO:0000259" key="4">
    <source>
        <dbReference type="PROSITE" id="PS51168"/>
    </source>
</evidence>
<dbReference type="EMBL" id="CP027750">
    <property type="protein sequence ID" value="AZE30286.1"/>
    <property type="molecule type" value="Genomic_DNA"/>
</dbReference>
<dbReference type="PANTHER" id="PTHR38041:SF1">
    <property type="entry name" value="CHORISMATE MUTASE"/>
    <property type="match status" value="1"/>
</dbReference>
<dbReference type="PROSITE" id="PS51168">
    <property type="entry name" value="CHORISMATE_MUT_2"/>
    <property type="match status" value="1"/>
</dbReference>
<sequence>MDVIQSLAPEQCAGMEDIRREIDRLDQVVIQLLGERLRYVMAASKFKTSETAVRAPERFRAMLLQRREWAQAEGLNADAIEKLYSDLVQHFIAEELKGWKSAQAQSPA</sequence>
<proteinExistence type="predicted"/>
<accession>A0AAD0ZQ94</accession>
<dbReference type="GO" id="GO:0004106">
    <property type="term" value="F:chorismate mutase activity"/>
    <property type="evidence" value="ECO:0007669"/>
    <property type="project" value="UniProtKB-EC"/>
</dbReference>
<dbReference type="PANTHER" id="PTHR38041">
    <property type="entry name" value="CHORISMATE MUTASE"/>
    <property type="match status" value="1"/>
</dbReference>
<dbReference type="InterPro" id="IPR036263">
    <property type="entry name" value="Chorismate_II_sf"/>
</dbReference>
<dbReference type="Pfam" id="PF01817">
    <property type="entry name" value="CM_2"/>
    <property type="match status" value="1"/>
</dbReference>
<dbReference type="SUPFAM" id="SSF48600">
    <property type="entry name" value="Chorismate mutase II"/>
    <property type="match status" value="1"/>
</dbReference>
<protein>
    <recommendedName>
        <fullName evidence="1">chorismate mutase</fullName>
        <ecNumber evidence="1">5.4.99.5</ecNumber>
    </recommendedName>
</protein>